<accession>A0ABQ3QCL0</accession>
<gene>
    <name evidence="2" type="ORF">Sdagh_67420</name>
</gene>
<organism evidence="2 3">
    <name type="scientific">Streptomyces daghestanicus</name>
    <dbReference type="NCBI Taxonomy" id="66885"/>
    <lineage>
        <taxon>Bacteria</taxon>
        <taxon>Bacillati</taxon>
        <taxon>Actinomycetota</taxon>
        <taxon>Actinomycetes</taxon>
        <taxon>Kitasatosporales</taxon>
        <taxon>Streptomycetaceae</taxon>
        <taxon>Streptomyces</taxon>
    </lineage>
</organism>
<evidence type="ECO:0000313" key="3">
    <source>
        <dbReference type="Proteomes" id="UP001052655"/>
    </source>
</evidence>
<protein>
    <submittedName>
        <fullName evidence="2">Uncharacterized protein</fullName>
    </submittedName>
</protein>
<dbReference type="Gene3D" id="1.10.150.130">
    <property type="match status" value="1"/>
</dbReference>
<proteinExistence type="predicted"/>
<keyword evidence="3" id="KW-1185">Reference proteome</keyword>
<evidence type="ECO:0000256" key="1">
    <source>
        <dbReference type="ARBA" id="ARBA00023125"/>
    </source>
</evidence>
<evidence type="ECO:0000313" key="2">
    <source>
        <dbReference type="EMBL" id="GHI35012.1"/>
    </source>
</evidence>
<keyword evidence="1" id="KW-0238">DNA-binding</keyword>
<dbReference type="EMBL" id="BNDX01000018">
    <property type="protein sequence ID" value="GHI35012.1"/>
    <property type="molecule type" value="Genomic_DNA"/>
</dbReference>
<sequence>MWFPPLGHLAVRLIINGVVDRAVQNRIVDEHSRPTVKNTIAVLVRVMEQAVRDGIISVNPAA</sequence>
<dbReference type="InterPro" id="IPR010998">
    <property type="entry name" value="Integrase_recombinase_N"/>
</dbReference>
<dbReference type="RefSeq" id="WP_226536124.1">
    <property type="nucleotide sequence ID" value="NZ_BMTC01000001.1"/>
</dbReference>
<dbReference type="Proteomes" id="UP001052655">
    <property type="component" value="Unassembled WGS sequence"/>
</dbReference>
<name>A0ABQ3QCL0_9ACTN</name>
<comment type="caution">
    <text evidence="2">The sequence shown here is derived from an EMBL/GenBank/DDBJ whole genome shotgun (WGS) entry which is preliminary data.</text>
</comment>
<reference evidence="2" key="1">
    <citation type="submission" date="2024-05" db="EMBL/GenBank/DDBJ databases">
        <title>Whole genome shotgun sequence of Streptomyces daghestanicus NBRC 12762.</title>
        <authorList>
            <person name="Komaki H."/>
            <person name="Tamura T."/>
        </authorList>
    </citation>
    <scope>NUCLEOTIDE SEQUENCE</scope>
    <source>
        <strain evidence="2">NBRC 12762</strain>
    </source>
</reference>